<dbReference type="OrthoDB" id="5876240at2759"/>
<dbReference type="AlphaFoldDB" id="A0A4C1ZM57"/>
<proteinExistence type="predicted"/>
<feature type="compositionally biased region" description="Acidic residues" evidence="1">
    <location>
        <begin position="1004"/>
        <end position="1022"/>
    </location>
</feature>
<accession>A0A4C1ZM57</accession>
<dbReference type="GO" id="GO:0003676">
    <property type="term" value="F:nucleic acid binding"/>
    <property type="evidence" value="ECO:0007669"/>
    <property type="project" value="InterPro"/>
</dbReference>
<feature type="compositionally biased region" description="Low complexity" evidence="1">
    <location>
        <begin position="940"/>
        <end position="959"/>
    </location>
</feature>
<comment type="caution">
    <text evidence="4">The sequence shown here is derived from an EMBL/GenBank/DDBJ whole genome shotgun (WGS) entry which is preliminary data.</text>
</comment>
<dbReference type="Pfam" id="PF13843">
    <property type="entry name" value="DDE_Tnp_1_7"/>
    <property type="match status" value="1"/>
</dbReference>
<feature type="compositionally biased region" description="Basic and acidic residues" evidence="1">
    <location>
        <begin position="1059"/>
        <end position="1068"/>
    </location>
</feature>
<dbReference type="Pfam" id="PF03184">
    <property type="entry name" value="DDE_1"/>
    <property type="match status" value="1"/>
</dbReference>
<gene>
    <name evidence="4" type="primary">PGBD4</name>
    <name evidence="4" type="ORF">EVAR_87752_1</name>
</gene>
<dbReference type="Proteomes" id="UP000299102">
    <property type="component" value="Unassembled WGS sequence"/>
</dbReference>
<dbReference type="EMBL" id="BGZK01001968">
    <property type="protein sequence ID" value="GBP88980.1"/>
    <property type="molecule type" value="Genomic_DNA"/>
</dbReference>
<evidence type="ECO:0000259" key="2">
    <source>
        <dbReference type="Pfam" id="PF03184"/>
    </source>
</evidence>
<feature type="domain" description="DDE-1" evidence="2">
    <location>
        <begin position="725"/>
        <end position="863"/>
    </location>
</feature>
<dbReference type="InterPro" id="IPR029526">
    <property type="entry name" value="PGBD"/>
</dbReference>
<feature type="compositionally biased region" description="Basic and acidic residues" evidence="1">
    <location>
        <begin position="926"/>
        <end position="938"/>
    </location>
</feature>
<keyword evidence="5" id="KW-1185">Reference proteome</keyword>
<feature type="region of interest" description="Disordered" evidence="1">
    <location>
        <begin position="926"/>
        <end position="1069"/>
    </location>
</feature>
<reference evidence="4 5" key="1">
    <citation type="journal article" date="2019" name="Commun. Biol.">
        <title>The bagworm genome reveals a unique fibroin gene that provides high tensile strength.</title>
        <authorList>
            <person name="Kono N."/>
            <person name="Nakamura H."/>
            <person name="Ohtoshi R."/>
            <person name="Tomita M."/>
            <person name="Numata K."/>
            <person name="Arakawa K."/>
        </authorList>
    </citation>
    <scope>NUCLEOTIDE SEQUENCE [LARGE SCALE GENOMIC DNA]</scope>
</reference>
<feature type="domain" description="PiggyBac transposable element-derived protein" evidence="3">
    <location>
        <begin position="182"/>
        <end position="538"/>
    </location>
</feature>
<organism evidence="4 5">
    <name type="scientific">Eumeta variegata</name>
    <name type="common">Bagworm moth</name>
    <name type="synonym">Eumeta japonica</name>
    <dbReference type="NCBI Taxonomy" id="151549"/>
    <lineage>
        <taxon>Eukaryota</taxon>
        <taxon>Metazoa</taxon>
        <taxon>Ecdysozoa</taxon>
        <taxon>Arthropoda</taxon>
        <taxon>Hexapoda</taxon>
        <taxon>Insecta</taxon>
        <taxon>Pterygota</taxon>
        <taxon>Neoptera</taxon>
        <taxon>Endopterygota</taxon>
        <taxon>Lepidoptera</taxon>
        <taxon>Glossata</taxon>
        <taxon>Ditrysia</taxon>
        <taxon>Tineoidea</taxon>
        <taxon>Psychidae</taxon>
        <taxon>Oiketicinae</taxon>
        <taxon>Eumeta</taxon>
    </lineage>
</organism>
<dbReference type="PANTHER" id="PTHR46599:SF3">
    <property type="entry name" value="PIGGYBAC TRANSPOSABLE ELEMENT-DERIVED PROTEIN 4"/>
    <property type="match status" value="1"/>
</dbReference>
<dbReference type="PANTHER" id="PTHR46599">
    <property type="entry name" value="PIGGYBAC TRANSPOSABLE ELEMENT-DERIVED PROTEIN 4"/>
    <property type="match status" value="1"/>
</dbReference>
<protein>
    <submittedName>
        <fullName evidence="4">PiggyBac transposable element-derived protein 4</fullName>
    </submittedName>
</protein>
<evidence type="ECO:0000256" key="1">
    <source>
        <dbReference type="SAM" id="MobiDB-lite"/>
    </source>
</evidence>
<evidence type="ECO:0000313" key="5">
    <source>
        <dbReference type="Proteomes" id="UP000299102"/>
    </source>
</evidence>
<name>A0A4C1ZM57_EUMVA</name>
<evidence type="ECO:0000259" key="3">
    <source>
        <dbReference type="Pfam" id="PF13843"/>
    </source>
</evidence>
<dbReference type="InterPro" id="IPR004875">
    <property type="entry name" value="DDE_SF_endonuclease_dom"/>
</dbReference>
<evidence type="ECO:0000313" key="4">
    <source>
        <dbReference type="EMBL" id="GBP88980.1"/>
    </source>
</evidence>
<sequence>MSTTGVPHGPLVKTTLFIFFHAARSHLGTRAGHSAILVYAVRSSCSYVSHANNPNNNTCFTLLILSSALNMDFDDNCFELNQEDWMVLDTLLQQTTHTKYINASYESDNDDIVLQPRRKRRFRILSDSDDECLANFRNTSSSPIPNISVWKPQGKQRTTITFTEISGLQPLSLRHEMAQAKPIEFYNLLVPDTVFQYIVDETNRFALQIITKEEATPSARIRQWIPTDIYEIKRFFGLIIWMGLVKLPRISHYWSKDKMLGQPFAKNIMSHNRFEMLLRMLHFSNNNDPQSKENRLHKIQYLVDILNRFFQSHYIPGESLCADESLIPFRGRIIFRQYIKNKRHKYGIKIFKLCTNPGFTFKIQIYTGKLLENVNNTPQNIVMNLCRDLLNKGHTLYTNNWYTSVELAELLLKNETHLVGTLRKNRKNLPKNVTGAKLKRGEFIARENTEGITVLKWKDKRDVLVLSTKHSTKFRKGKKKYNNKNVWKPQIILEYNKAKGAVDLADQMVSYSSPLRKSLKWYKKLAVELLLNTALVNSLIIYKEITKQTISIVNFRQQIAKSLFESKTSYQNIETPLTKKKKHELKCRSGQERFNIMASRSILEERAIVSLLNQEDESTDDGSDNEIEDHIKQAGNSEELKTPVLEKKPTGTSFARAFGFNKDNVNNFFQLLDEIYEKNKYPPNRIYNVDESGLTVVQSRIPQVIGHRGKRQIAALTSAERGSLVTIVVCMNATGHFVPPFVIFPRKNMSSQLMRGCPPGAEGVVHPSGWIQMNIFTDWFKHFIKHTNPTPESRVLLILDGHFSHTRNIDVIDLARDNNVDIISLPPHTTHKMQPLDKTFMGPLKVYYSEEIRIWIRNNNRTLGPFDIMELFGRAYMKVQTGEIAANGFRVTGLWPLNKNIFSDVDFMAAEQSAVKDGCTDIHQEKTSNIEDRSDNNDRLPLSPLTLTSTLNDDNTITTAASEPRSRIENLLQLGPSTSTFRCKAQKKKPKNKKKKNQKGSDDKDIEGEDEENVPLDSDTDPDPIFGDVPNSADAECNMSSRSRDTGRHYASGSAKRKAKDEKEKKNEAVLSKTRKLIEYLNVQSDVAKSTESKSENTEIESCTYDSGTTVSDEATFSTISEAVVEETAIPSNLTISCCSQGEAKSTASSLDLELSCSNQKVVDGILLDSNVTTVSSQKPNESKIYSNYIGEWPSNFDKDY</sequence>
<feature type="compositionally biased region" description="Basic residues" evidence="1">
    <location>
        <begin position="984"/>
        <end position="998"/>
    </location>
</feature>